<dbReference type="RefSeq" id="XP_062623481.1">
    <property type="nucleotide sequence ID" value="XM_062767497.1"/>
</dbReference>
<gene>
    <name evidence="1" type="ORF">LOC62_01G001027</name>
</gene>
<proteinExistence type="predicted"/>
<reference evidence="1" key="1">
    <citation type="submission" date="2023-10" db="EMBL/GenBank/DDBJ databases">
        <authorList>
            <person name="Noh H."/>
        </authorList>
    </citation>
    <scope>NUCLEOTIDE SEQUENCE</scope>
    <source>
        <strain evidence="1">DUCC4014</strain>
    </source>
</reference>
<keyword evidence="2" id="KW-1185">Reference proteome</keyword>
<name>A0AAF0Y3F0_9TREE</name>
<evidence type="ECO:0000313" key="2">
    <source>
        <dbReference type="Proteomes" id="UP000827549"/>
    </source>
</evidence>
<dbReference type="GeneID" id="87804285"/>
<protein>
    <submittedName>
        <fullName evidence="1">Uncharacterized protein</fullName>
    </submittedName>
</protein>
<dbReference type="Proteomes" id="UP000827549">
    <property type="component" value="Chromosome 1"/>
</dbReference>
<dbReference type="EMBL" id="CP086714">
    <property type="protein sequence ID" value="WOO77449.1"/>
    <property type="molecule type" value="Genomic_DNA"/>
</dbReference>
<organism evidence="1 2">
    <name type="scientific">Vanrija pseudolonga</name>
    <dbReference type="NCBI Taxonomy" id="143232"/>
    <lineage>
        <taxon>Eukaryota</taxon>
        <taxon>Fungi</taxon>
        <taxon>Dikarya</taxon>
        <taxon>Basidiomycota</taxon>
        <taxon>Agaricomycotina</taxon>
        <taxon>Tremellomycetes</taxon>
        <taxon>Trichosporonales</taxon>
        <taxon>Trichosporonaceae</taxon>
        <taxon>Vanrija</taxon>
    </lineage>
</organism>
<dbReference type="AlphaFoldDB" id="A0AAF0Y3F0"/>
<evidence type="ECO:0000313" key="1">
    <source>
        <dbReference type="EMBL" id="WOO77449.1"/>
    </source>
</evidence>
<accession>A0AAF0Y3F0</accession>
<sequence length="385" mass="43061">MGQVHDRTTVTQDDTMGGSKDPLPGIIIDLILECLDVNRDRSTFINLLCVSDLWEMTAVILYKNIDINGDQLCKLLVSSTAKSTERTTEVETWAEFVPPLHDRHWPLSPVSEDRLRQYQLPRPGRELNDLSIRTRRALSFIWHLSIRNLTERAVDLITDSTLPYTVLFPNVTKLHLSFTTLIPMFPGEVSSVGIHGAVRRAFDTLDLCVWELQANNTLARDGGPMCPYADWILPRLSIDKLQTMSIHSNRILQYNGCPYPDMVQGALYWFINDTRALCSIGRSRPGDVRVKTVKSVRCLVGSPGNTGSMVVTKANVKLANKAQQHWAGLAESAAPMNVTGPWDETGSPLHQFRADTPEHLPCCICGAKFDFGQRSSDQVWTTTKG</sequence>